<evidence type="ECO:0000259" key="1">
    <source>
        <dbReference type="Pfam" id="PF00144"/>
    </source>
</evidence>
<dbReference type="Pfam" id="PF00144">
    <property type="entry name" value="Beta-lactamase"/>
    <property type="match status" value="1"/>
</dbReference>
<dbReference type="InterPro" id="IPR001466">
    <property type="entry name" value="Beta-lactam-related"/>
</dbReference>
<dbReference type="EMBL" id="JAZHOG010000006">
    <property type="protein sequence ID" value="MEJ8568028.1"/>
    <property type="molecule type" value="Genomic_DNA"/>
</dbReference>
<dbReference type="PANTHER" id="PTHR43319">
    <property type="entry name" value="BETA-LACTAMASE-RELATED"/>
    <property type="match status" value="1"/>
</dbReference>
<feature type="domain" description="Beta-lactamase-related" evidence="1">
    <location>
        <begin position="18"/>
        <end position="382"/>
    </location>
</feature>
<dbReference type="RefSeq" id="WP_354695351.1">
    <property type="nucleotide sequence ID" value="NZ_JAZHOG010000006.1"/>
</dbReference>
<evidence type="ECO:0000313" key="3">
    <source>
        <dbReference type="Proteomes" id="UP001359886"/>
    </source>
</evidence>
<name>A0AAW9RCW3_9GAMM</name>
<sequence>MLQGYCDPRYRSVREAFARNFTEHGERGASICVIAQGETVVHLWGGESGGESVNDSGRPWNEDTVCHVFSCTKGAVALCAHLLADAGELDFERPIRDYWPEFGQNGKAEIPLRMALNHQAGLPAIRTEFGTDELFDGRALARLIERDAPVWEPGTSHGYHAVSFGVLIDEVIHRVTGRSAGRFFRDEVAGPLGLDYWIGLPESVEPRLAPIVLPDIPAATDPRQPVSASDTVAAVRRNVEVLLAACRDREFRAAGNPAGGGVATAAGLAGMYAPLSLDGTIHGKRLISENAIPSMARPRSVSDRDAVLDIPTAFTLGFTSSWGTGTHRPGLGFCLGESAFGHPGMGGSIGFADPANHLAFGYVMTRMNGLPSLDERAQSLIDATYRAAGLRDRKPGFWRH</sequence>
<dbReference type="AlphaFoldDB" id="A0AAW9RCW3"/>
<dbReference type="InterPro" id="IPR052907">
    <property type="entry name" value="Beta-lactamase/esterase"/>
</dbReference>
<dbReference type="PANTHER" id="PTHR43319:SF3">
    <property type="entry name" value="BETA-LACTAMASE-RELATED DOMAIN-CONTAINING PROTEIN"/>
    <property type="match status" value="1"/>
</dbReference>
<accession>A0AAW9RCW3</accession>
<keyword evidence="3" id="KW-1185">Reference proteome</keyword>
<protein>
    <submittedName>
        <fullName evidence="2">Serine hydrolase domain-containing protein</fullName>
        <ecNumber evidence="2">3.1.1.103</ecNumber>
    </submittedName>
</protein>
<dbReference type="SUPFAM" id="SSF56601">
    <property type="entry name" value="beta-lactamase/transpeptidase-like"/>
    <property type="match status" value="1"/>
</dbReference>
<dbReference type="Gene3D" id="3.40.710.10">
    <property type="entry name" value="DD-peptidase/beta-lactamase superfamily"/>
    <property type="match status" value="1"/>
</dbReference>
<comment type="caution">
    <text evidence="2">The sequence shown here is derived from an EMBL/GenBank/DDBJ whole genome shotgun (WGS) entry which is preliminary data.</text>
</comment>
<dbReference type="Proteomes" id="UP001359886">
    <property type="component" value="Unassembled WGS sequence"/>
</dbReference>
<reference evidence="2 3" key="1">
    <citation type="submission" date="2024-02" db="EMBL/GenBank/DDBJ databases">
        <title>A novel Wenzhouxiangellaceae bacterium, isolated from coastal sediments.</title>
        <authorList>
            <person name="Du Z.-J."/>
            <person name="Ye Y.-Q."/>
            <person name="Zhang X.-Y."/>
        </authorList>
    </citation>
    <scope>NUCLEOTIDE SEQUENCE [LARGE SCALE GENOMIC DNA]</scope>
    <source>
        <strain evidence="2 3">CH-27</strain>
    </source>
</reference>
<dbReference type="GO" id="GO:0016787">
    <property type="term" value="F:hydrolase activity"/>
    <property type="evidence" value="ECO:0007669"/>
    <property type="project" value="UniProtKB-KW"/>
</dbReference>
<gene>
    <name evidence="2" type="ORF">V3330_10360</name>
</gene>
<proteinExistence type="predicted"/>
<organism evidence="2 3">
    <name type="scientific">Elongatibacter sediminis</name>
    <dbReference type="NCBI Taxonomy" id="3119006"/>
    <lineage>
        <taxon>Bacteria</taxon>
        <taxon>Pseudomonadati</taxon>
        <taxon>Pseudomonadota</taxon>
        <taxon>Gammaproteobacteria</taxon>
        <taxon>Chromatiales</taxon>
        <taxon>Wenzhouxiangellaceae</taxon>
        <taxon>Elongatibacter</taxon>
    </lineage>
</organism>
<dbReference type="InterPro" id="IPR012338">
    <property type="entry name" value="Beta-lactam/transpept-like"/>
</dbReference>
<dbReference type="EC" id="3.1.1.103" evidence="2"/>
<keyword evidence="2" id="KW-0378">Hydrolase</keyword>
<evidence type="ECO:0000313" key="2">
    <source>
        <dbReference type="EMBL" id="MEJ8568028.1"/>
    </source>
</evidence>